<feature type="compositionally biased region" description="Basic and acidic residues" evidence="1">
    <location>
        <begin position="177"/>
        <end position="186"/>
    </location>
</feature>
<organism evidence="2">
    <name type="scientific">uncultured Caudovirales phage</name>
    <dbReference type="NCBI Taxonomy" id="2100421"/>
    <lineage>
        <taxon>Viruses</taxon>
        <taxon>Duplodnaviria</taxon>
        <taxon>Heunggongvirae</taxon>
        <taxon>Uroviricota</taxon>
        <taxon>Caudoviricetes</taxon>
        <taxon>Peduoviridae</taxon>
        <taxon>Maltschvirus</taxon>
        <taxon>Maltschvirus maltsch</taxon>
    </lineage>
</organism>
<protein>
    <submittedName>
        <fullName evidence="2">Uncharacterized protein</fullName>
    </submittedName>
</protein>
<evidence type="ECO:0000313" key="2">
    <source>
        <dbReference type="EMBL" id="CAB4130595.1"/>
    </source>
</evidence>
<feature type="region of interest" description="Disordered" evidence="1">
    <location>
        <begin position="156"/>
        <end position="186"/>
    </location>
</feature>
<dbReference type="EMBL" id="LR796251">
    <property type="protein sequence ID" value="CAB4130595.1"/>
    <property type="molecule type" value="Genomic_DNA"/>
</dbReference>
<name>A0A6J5L9A7_9CAUD</name>
<evidence type="ECO:0000256" key="1">
    <source>
        <dbReference type="SAM" id="MobiDB-lite"/>
    </source>
</evidence>
<gene>
    <name evidence="2" type="ORF">UFOVP130_18</name>
</gene>
<accession>A0A6J5L9A7</accession>
<proteinExistence type="predicted"/>
<reference evidence="2" key="1">
    <citation type="submission" date="2020-04" db="EMBL/GenBank/DDBJ databases">
        <authorList>
            <person name="Chiriac C."/>
            <person name="Salcher M."/>
            <person name="Ghai R."/>
            <person name="Kavagutti S V."/>
        </authorList>
    </citation>
    <scope>NUCLEOTIDE SEQUENCE</scope>
</reference>
<sequence length="186" mass="21603">MSKPWEKSKSESTKAYAAFCAYRDLGPGRSIEKAFAVLKPDKKRNGRPAEWYGWSVKFEWVKRVEAWDEFAEEFQRREFEARLKKLAHDQADFAVEEFARLVKRVRRADRLLDKADELPLTDVEEEQGGKKTRVRGVDMARYAALMKEIRESARRAIIGPRDDAEQTAPANPATEIEWEKPLDRDA</sequence>